<dbReference type="EMBL" id="NOXS01000035">
    <property type="protein sequence ID" value="OYQ16755.1"/>
    <property type="molecule type" value="Genomic_DNA"/>
</dbReference>
<evidence type="ECO:0000256" key="7">
    <source>
        <dbReference type="SAM" id="SignalP"/>
    </source>
</evidence>
<dbReference type="NCBIfam" id="NF007958">
    <property type="entry name" value="PRK10677.1"/>
    <property type="match status" value="1"/>
</dbReference>
<dbReference type="NCBIfam" id="TIGR01256">
    <property type="entry name" value="modA"/>
    <property type="match status" value="1"/>
</dbReference>
<keyword evidence="4 7" id="KW-0732">Signal</keyword>
<dbReference type="GO" id="GO:0046872">
    <property type="term" value="F:metal ion binding"/>
    <property type="evidence" value="ECO:0007669"/>
    <property type="project" value="UniProtKB-KW"/>
</dbReference>
<reference evidence="8 9" key="1">
    <citation type="submission" date="2017-07" db="EMBL/GenBank/DDBJ databases">
        <title>Elstera cyanobacteriorum sp. nov., a novel bacterium isolated from cyanobacterial aggregates in a eutrophic lake.</title>
        <authorList>
            <person name="Cai H."/>
        </authorList>
    </citation>
    <scope>NUCLEOTIDE SEQUENCE [LARGE SCALE GENOMIC DNA]</scope>
    <source>
        <strain evidence="8 9">TH019</strain>
    </source>
</reference>
<dbReference type="PIRSF" id="PIRSF004846">
    <property type="entry name" value="ModA"/>
    <property type="match status" value="1"/>
</dbReference>
<evidence type="ECO:0000256" key="4">
    <source>
        <dbReference type="ARBA" id="ARBA00022729"/>
    </source>
</evidence>
<dbReference type="GO" id="GO:0030288">
    <property type="term" value="C:outer membrane-bounded periplasmic space"/>
    <property type="evidence" value="ECO:0007669"/>
    <property type="project" value="TreeGrafter"/>
</dbReference>
<evidence type="ECO:0000313" key="9">
    <source>
        <dbReference type="Proteomes" id="UP000216361"/>
    </source>
</evidence>
<evidence type="ECO:0000256" key="1">
    <source>
        <dbReference type="ARBA" id="ARBA00009175"/>
    </source>
</evidence>
<evidence type="ECO:0000256" key="2">
    <source>
        <dbReference type="ARBA" id="ARBA00022505"/>
    </source>
</evidence>
<comment type="similarity">
    <text evidence="1">Belongs to the bacterial solute-binding protein ModA family.</text>
</comment>
<feature type="binding site" evidence="6">
    <location>
        <position position="147"/>
    </location>
    <ligand>
        <name>molybdate</name>
        <dbReference type="ChEBI" id="CHEBI:36264"/>
    </ligand>
</feature>
<dbReference type="RefSeq" id="WP_094410393.1">
    <property type="nucleotide sequence ID" value="NZ_BMJZ01000003.1"/>
</dbReference>
<evidence type="ECO:0000313" key="8">
    <source>
        <dbReference type="EMBL" id="OYQ16755.1"/>
    </source>
</evidence>
<evidence type="ECO:0000256" key="6">
    <source>
        <dbReference type="PIRSR" id="PIRSR004846-1"/>
    </source>
</evidence>
<dbReference type="OrthoDB" id="9785015at2"/>
<keyword evidence="2 6" id="KW-0500">Molybdenum</keyword>
<comment type="caution">
    <text evidence="8">The sequence shown here is derived from an EMBL/GenBank/DDBJ whole genome shotgun (WGS) entry which is preliminary data.</text>
</comment>
<feature type="signal peptide" evidence="7">
    <location>
        <begin position="1"/>
        <end position="22"/>
    </location>
</feature>
<feature type="binding site" evidence="6">
    <location>
        <position position="174"/>
    </location>
    <ligand>
        <name>molybdate</name>
        <dbReference type="ChEBI" id="CHEBI:36264"/>
    </ligand>
</feature>
<keyword evidence="9" id="KW-1185">Reference proteome</keyword>
<dbReference type="Pfam" id="PF13531">
    <property type="entry name" value="SBP_bac_11"/>
    <property type="match status" value="1"/>
</dbReference>
<feature type="binding site" evidence="6">
    <location>
        <position position="35"/>
    </location>
    <ligand>
        <name>molybdate</name>
        <dbReference type="ChEBI" id="CHEBI:36264"/>
    </ligand>
</feature>
<dbReference type="PANTHER" id="PTHR30632">
    <property type="entry name" value="MOLYBDATE-BINDING PERIPLASMIC PROTEIN"/>
    <property type="match status" value="1"/>
</dbReference>
<accession>A0A255XJZ4</accession>
<evidence type="ECO:0000256" key="5">
    <source>
        <dbReference type="ARBA" id="ARBA00062515"/>
    </source>
</evidence>
<dbReference type="AlphaFoldDB" id="A0A255XJZ4"/>
<evidence type="ECO:0000256" key="3">
    <source>
        <dbReference type="ARBA" id="ARBA00022723"/>
    </source>
</evidence>
<gene>
    <name evidence="8" type="ORF">CHR90_17390</name>
</gene>
<dbReference type="InterPro" id="IPR005950">
    <property type="entry name" value="ModA"/>
</dbReference>
<dbReference type="PANTHER" id="PTHR30632:SF17">
    <property type="entry name" value="MOLYBDATE-BINDING PROTEIN MODA"/>
    <property type="match status" value="1"/>
</dbReference>
<proteinExistence type="inferred from homology"/>
<dbReference type="InterPro" id="IPR050682">
    <property type="entry name" value="ModA/WtpA"/>
</dbReference>
<sequence>MVMKRSLLALSLFVTVPAAALAQDARPVTVFAAASLKNALDEIMSAWNAKGGAKATASYAASSALAKQIENGAPADIFFSADLEWMDYAQQRTLIKADSRVTLLGNRLVLVAEKGRQAPVTIDPALDLKGLLRGNRLAMGEINSVPAGKYGKAALTSLGLWASVENSVAGAESVRAALTLVARGETPLGIVYQTDAAAEPKVEIVGTFPENSHPRILYPVALTTQSQASAEAFFAYLKSKDAQPAYTKQGFSILASGQGS</sequence>
<dbReference type="Proteomes" id="UP000216361">
    <property type="component" value="Unassembled WGS sequence"/>
</dbReference>
<name>A0A255XJZ4_9PROT</name>
<dbReference type="SUPFAM" id="SSF53850">
    <property type="entry name" value="Periplasmic binding protein-like II"/>
    <property type="match status" value="1"/>
</dbReference>
<protein>
    <submittedName>
        <fullName evidence="8">Molybdate ABC transporter substrate-binding protein</fullName>
    </submittedName>
</protein>
<dbReference type="FunFam" id="3.40.190.10:FF:000035">
    <property type="entry name" value="Molybdate ABC transporter substrate-binding protein"/>
    <property type="match status" value="1"/>
</dbReference>
<comment type="subunit">
    <text evidence="5">The complex is composed of two ATP-binding proteins (ModC), two transmembrane proteins (ModB) and a solute-binding protein (ModA).</text>
</comment>
<dbReference type="Gene3D" id="3.40.190.10">
    <property type="entry name" value="Periplasmic binding protein-like II"/>
    <property type="match status" value="2"/>
</dbReference>
<feature type="chain" id="PRO_5012829808" evidence="7">
    <location>
        <begin position="23"/>
        <end position="260"/>
    </location>
</feature>
<dbReference type="GO" id="GO:0015689">
    <property type="term" value="P:molybdate ion transport"/>
    <property type="evidence" value="ECO:0007669"/>
    <property type="project" value="InterPro"/>
</dbReference>
<organism evidence="8 9">
    <name type="scientific">Elstera cyanobacteriorum</name>
    <dbReference type="NCBI Taxonomy" id="2022747"/>
    <lineage>
        <taxon>Bacteria</taxon>
        <taxon>Pseudomonadati</taxon>
        <taxon>Pseudomonadota</taxon>
        <taxon>Alphaproteobacteria</taxon>
        <taxon>Rhodospirillales</taxon>
        <taxon>Rhodospirillaceae</taxon>
        <taxon>Elstera</taxon>
    </lineage>
</organism>
<feature type="binding site" evidence="6">
    <location>
        <position position="62"/>
    </location>
    <ligand>
        <name>molybdate</name>
        <dbReference type="ChEBI" id="CHEBI:36264"/>
    </ligand>
</feature>
<keyword evidence="3 6" id="KW-0479">Metal-binding</keyword>
<feature type="binding site" evidence="6">
    <location>
        <position position="192"/>
    </location>
    <ligand>
        <name>molybdate</name>
        <dbReference type="ChEBI" id="CHEBI:36264"/>
    </ligand>
</feature>
<dbReference type="GO" id="GO:1901359">
    <property type="term" value="F:tungstate binding"/>
    <property type="evidence" value="ECO:0007669"/>
    <property type="project" value="UniProtKB-ARBA"/>
</dbReference>
<dbReference type="GO" id="GO:0030973">
    <property type="term" value="F:molybdate ion binding"/>
    <property type="evidence" value="ECO:0007669"/>
    <property type="project" value="TreeGrafter"/>
</dbReference>